<dbReference type="Gene3D" id="3.40.50.300">
    <property type="entry name" value="P-loop containing nucleotide triphosphate hydrolases"/>
    <property type="match status" value="1"/>
</dbReference>
<proteinExistence type="predicted"/>
<dbReference type="Proteomes" id="UP000247150">
    <property type="component" value="Unassembled WGS sequence"/>
</dbReference>
<dbReference type="Pfam" id="PF05621">
    <property type="entry name" value="TniB"/>
    <property type="match status" value="1"/>
</dbReference>
<organism evidence="1 2">
    <name type="scientific">Cytobacillus oceanisediminis</name>
    <dbReference type="NCBI Taxonomy" id="665099"/>
    <lineage>
        <taxon>Bacteria</taxon>
        <taxon>Bacillati</taxon>
        <taxon>Bacillota</taxon>
        <taxon>Bacilli</taxon>
        <taxon>Bacillales</taxon>
        <taxon>Bacillaceae</taxon>
        <taxon>Cytobacillus</taxon>
    </lineage>
</organism>
<dbReference type="SUPFAM" id="SSF52540">
    <property type="entry name" value="P-loop containing nucleoside triphosphate hydrolases"/>
    <property type="match status" value="1"/>
</dbReference>
<accession>A0A2V3A6N7</accession>
<gene>
    <name evidence="1" type="ORF">DFO73_103457</name>
</gene>
<dbReference type="InterPro" id="IPR027417">
    <property type="entry name" value="P-loop_NTPase"/>
</dbReference>
<dbReference type="AlphaFoldDB" id="A0A2V3A6N7"/>
<reference evidence="1 2" key="1">
    <citation type="submission" date="2018-05" db="EMBL/GenBank/DDBJ databases">
        <title>Freshwater and sediment microbial communities from various areas in North America, analyzing microbe dynamics in response to fracking.</title>
        <authorList>
            <person name="Lamendella R."/>
        </authorList>
    </citation>
    <scope>NUCLEOTIDE SEQUENCE [LARGE SCALE GENOMIC DNA]</scope>
    <source>
        <strain evidence="1 2">15_TX</strain>
    </source>
</reference>
<dbReference type="CDD" id="cd00882">
    <property type="entry name" value="Ras_like_GTPase"/>
    <property type="match status" value="1"/>
</dbReference>
<sequence>MNEMIDKNVIQELSIDEKMAKIKNIKIVHPRFQQGLDRIRKCHLSLESSPDPQCMLVTGPSGSGKSTLFNIYAQMYDKLIYDSTRTKKVILWGEIPSPTRINTFLEMMLEMLGDPYPTRGTIGNKNHRLVNLIKDCRVELIMLDEFQHFVSSVNKKVNNDVAECFKSLVNRTNVPVVLFGLEESELVINENVQLKRRFSMRHPISPFSYDNPKKVEEFRMLLNHIDQMLPFNEFSGLRHENIADRMMYATNGLMNSIMKIIREAALIAVNENREKIELKDLSDAYLLHSAILKGKKENPFVEEKFIYPHQDVKRKK</sequence>
<dbReference type="RefSeq" id="WP_258309348.1">
    <property type="nucleotide sequence ID" value="NZ_QGTW01000003.1"/>
</dbReference>
<dbReference type="EMBL" id="QGTW01000003">
    <property type="protein sequence ID" value="PWW30563.1"/>
    <property type="molecule type" value="Genomic_DNA"/>
</dbReference>
<name>A0A2V3A6N7_9BACI</name>
<comment type="caution">
    <text evidence="1">The sequence shown here is derived from an EMBL/GenBank/DDBJ whole genome shotgun (WGS) entry which is preliminary data.</text>
</comment>
<dbReference type="InterPro" id="IPR008868">
    <property type="entry name" value="TniB"/>
</dbReference>
<protein>
    <submittedName>
        <fullName evidence="1">TniB protein</fullName>
    </submittedName>
</protein>
<evidence type="ECO:0000313" key="2">
    <source>
        <dbReference type="Proteomes" id="UP000247150"/>
    </source>
</evidence>
<evidence type="ECO:0000313" key="1">
    <source>
        <dbReference type="EMBL" id="PWW30563.1"/>
    </source>
</evidence>